<gene>
    <name evidence="2" type="primary">LOC107808781</name>
</gene>
<dbReference type="InterPro" id="IPR000477">
    <property type="entry name" value="RT_dom"/>
</dbReference>
<accession>A0A1S4BIX2</accession>
<dbReference type="PaxDb" id="4097-A0A1S4BIX2"/>
<evidence type="ECO:0000313" key="2">
    <source>
        <dbReference type="RefSeq" id="XP_016488833.1"/>
    </source>
</evidence>
<dbReference type="KEGG" id="nta:107808781"/>
<evidence type="ECO:0000259" key="1">
    <source>
        <dbReference type="PROSITE" id="PS50878"/>
    </source>
</evidence>
<organism evidence="2">
    <name type="scientific">Nicotiana tabacum</name>
    <name type="common">Common tobacco</name>
    <dbReference type="NCBI Taxonomy" id="4097"/>
    <lineage>
        <taxon>Eukaryota</taxon>
        <taxon>Viridiplantae</taxon>
        <taxon>Streptophyta</taxon>
        <taxon>Embryophyta</taxon>
        <taxon>Tracheophyta</taxon>
        <taxon>Spermatophyta</taxon>
        <taxon>Magnoliopsida</taxon>
        <taxon>eudicotyledons</taxon>
        <taxon>Gunneridae</taxon>
        <taxon>Pentapetalae</taxon>
        <taxon>asterids</taxon>
        <taxon>lamiids</taxon>
        <taxon>Solanales</taxon>
        <taxon>Solanaceae</taxon>
        <taxon>Nicotianoideae</taxon>
        <taxon>Nicotianeae</taxon>
        <taxon>Nicotiana</taxon>
    </lineage>
</organism>
<dbReference type="PANTHER" id="PTHR33116">
    <property type="entry name" value="REVERSE TRANSCRIPTASE ZINC-BINDING DOMAIN-CONTAINING PROTEIN-RELATED-RELATED"/>
    <property type="match status" value="1"/>
</dbReference>
<dbReference type="AlphaFoldDB" id="A0A1S4BIX2"/>
<dbReference type="PANTHER" id="PTHR33116:SF84">
    <property type="entry name" value="RNA-DIRECTED DNA POLYMERASE"/>
    <property type="match status" value="1"/>
</dbReference>
<sequence length="303" mass="34991">MRCVTTPSYTIKVNGKGYGYFQGERGLRQGDPMSLLLFVLVMDYLTRGLSKMSELLDFHFHPMCKAYKLTHLIFADDLMLFCKEKVASINRMMEVLNHFSAVSGLLANLDKSNIFLAEMDEDHKQEILNCTGFSLGSLPIRNLGLPLFSKKWSIVECHALVDKITQCVVKRIDRICRDYLWGNSIGERKVATKNDENMSQWYNRGVYQLNASGLYSVSSSYIALKGNMTRLREAELIWNDVMLPRSLQWIKNRHWRQFRKEVAATIIGALIYYTWQARNWKHLRKITRGSDQSGLEQLDALSL</sequence>
<protein>
    <recommendedName>
        <fullName evidence="1">Reverse transcriptase domain-containing protein</fullName>
    </recommendedName>
</protein>
<dbReference type="PROSITE" id="PS50878">
    <property type="entry name" value="RT_POL"/>
    <property type="match status" value="1"/>
</dbReference>
<proteinExistence type="predicted"/>
<reference evidence="2" key="1">
    <citation type="submission" date="2025-08" db="UniProtKB">
        <authorList>
            <consortium name="RefSeq"/>
        </authorList>
    </citation>
    <scope>IDENTIFICATION</scope>
</reference>
<dbReference type="InterPro" id="IPR043502">
    <property type="entry name" value="DNA/RNA_pol_sf"/>
</dbReference>
<dbReference type="RefSeq" id="XP_016488833.1">
    <property type="nucleotide sequence ID" value="XM_016633347.1"/>
</dbReference>
<feature type="domain" description="Reverse transcriptase" evidence="1">
    <location>
        <begin position="1"/>
        <end position="135"/>
    </location>
</feature>
<dbReference type="SUPFAM" id="SSF56672">
    <property type="entry name" value="DNA/RNA polymerases"/>
    <property type="match status" value="1"/>
</dbReference>
<dbReference type="STRING" id="4097.A0A1S4BIX2"/>
<dbReference type="OrthoDB" id="1304137at2759"/>
<name>A0A1S4BIX2_TOBAC</name>
<dbReference type="Pfam" id="PF00078">
    <property type="entry name" value="RVT_1"/>
    <property type="match status" value="1"/>
</dbReference>